<keyword evidence="6" id="KW-0067">ATP-binding</keyword>
<evidence type="ECO:0000256" key="8">
    <source>
        <dbReference type="ARBA" id="ARBA00048679"/>
    </source>
</evidence>
<organism evidence="10 11">
    <name type="scientific">Kingdonia uniflora</name>
    <dbReference type="NCBI Taxonomy" id="39325"/>
    <lineage>
        <taxon>Eukaryota</taxon>
        <taxon>Viridiplantae</taxon>
        <taxon>Streptophyta</taxon>
        <taxon>Embryophyta</taxon>
        <taxon>Tracheophyta</taxon>
        <taxon>Spermatophyta</taxon>
        <taxon>Magnoliopsida</taxon>
        <taxon>Ranunculales</taxon>
        <taxon>Circaeasteraceae</taxon>
        <taxon>Kingdonia</taxon>
    </lineage>
</organism>
<dbReference type="InterPro" id="IPR020635">
    <property type="entry name" value="Tyr_kinase_cat_dom"/>
</dbReference>
<dbReference type="SMART" id="SM00219">
    <property type="entry name" value="TyrKc"/>
    <property type="match status" value="1"/>
</dbReference>
<evidence type="ECO:0000313" key="10">
    <source>
        <dbReference type="EMBL" id="KAF6140756.1"/>
    </source>
</evidence>
<evidence type="ECO:0000256" key="4">
    <source>
        <dbReference type="ARBA" id="ARBA00022741"/>
    </source>
</evidence>
<dbReference type="OrthoDB" id="1918485at2759"/>
<dbReference type="PANTHER" id="PTHR27002">
    <property type="entry name" value="RECEPTOR-LIKE SERINE/THREONINE-PROTEIN KINASE SD1-8"/>
    <property type="match status" value="1"/>
</dbReference>
<dbReference type="InterPro" id="IPR011009">
    <property type="entry name" value="Kinase-like_dom_sf"/>
</dbReference>
<evidence type="ECO:0000256" key="5">
    <source>
        <dbReference type="ARBA" id="ARBA00022777"/>
    </source>
</evidence>
<gene>
    <name evidence="10" type="ORF">GIB67_035183</name>
</gene>
<dbReference type="PROSITE" id="PS50011">
    <property type="entry name" value="PROTEIN_KINASE_DOM"/>
    <property type="match status" value="1"/>
</dbReference>
<dbReference type="Pfam" id="PF07714">
    <property type="entry name" value="PK_Tyr_Ser-Thr"/>
    <property type="match status" value="1"/>
</dbReference>
<evidence type="ECO:0000256" key="7">
    <source>
        <dbReference type="ARBA" id="ARBA00047899"/>
    </source>
</evidence>
<comment type="catalytic activity">
    <reaction evidence="7">
        <text>L-threonyl-[protein] + ATP = O-phospho-L-threonyl-[protein] + ADP + H(+)</text>
        <dbReference type="Rhea" id="RHEA:46608"/>
        <dbReference type="Rhea" id="RHEA-COMP:11060"/>
        <dbReference type="Rhea" id="RHEA-COMP:11605"/>
        <dbReference type="ChEBI" id="CHEBI:15378"/>
        <dbReference type="ChEBI" id="CHEBI:30013"/>
        <dbReference type="ChEBI" id="CHEBI:30616"/>
        <dbReference type="ChEBI" id="CHEBI:61977"/>
        <dbReference type="ChEBI" id="CHEBI:456216"/>
        <dbReference type="EC" id="2.7.11.1"/>
    </reaction>
</comment>
<dbReference type="EC" id="2.7.11.1" evidence="1"/>
<dbReference type="InterPro" id="IPR008271">
    <property type="entry name" value="Ser/Thr_kinase_AS"/>
</dbReference>
<dbReference type="InterPro" id="IPR001245">
    <property type="entry name" value="Ser-Thr/Tyr_kinase_cat_dom"/>
</dbReference>
<dbReference type="GO" id="GO:0004713">
    <property type="term" value="F:protein tyrosine kinase activity"/>
    <property type="evidence" value="ECO:0007669"/>
    <property type="project" value="InterPro"/>
</dbReference>
<evidence type="ECO:0000313" key="11">
    <source>
        <dbReference type="Proteomes" id="UP000541444"/>
    </source>
</evidence>
<keyword evidence="4" id="KW-0547">Nucleotide-binding</keyword>
<evidence type="ECO:0000256" key="1">
    <source>
        <dbReference type="ARBA" id="ARBA00012513"/>
    </source>
</evidence>
<dbReference type="InterPro" id="IPR000719">
    <property type="entry name" value="Prot_kinase_dom"/>
</dbReference>
<keyword evidence="2" id="KW-0723">Serine/threonine-protein kinase</keyword>
<dbReference type="GO" id="GO:0005524">
    <property type="term" value="F:ATP binding"/>
    <property type="evidence" value="ECO:0007669"/>
    <property type="project" value="UniProtKB-KW"/>
</dbReference>
<dbReference type="Gene3D" id="3.30.200.20">
    <property type="entry name" value="Phosphorylase Kinase, domain 1"/>
    <property type="match status" value="1"/>
</dbReference>
<dbReference type="EMBL" id="JACGCM010002352">
    <property type="protein sequence ID" value="KAF6140756.1"/>
    <property type="molecule type" value="Genomic_DNA"/>
</dbReference>
<dbReference type="Proteomes" id="UP000541444">
    <property type="component" value="Unassembled WGS sequence"/>
</dbReference>
<comment type="caution">
    <text evidence="10">The sequence shown here is derived from an EMBL/GenBank/DDBJ whole genome shotgun (WGS) entry which is preliminary data.</text>
</comment>
<dbReference type="Gene3D" id="1.10.510.10">
    <property type="entry name" value="Transferase(Phosphotransferase) domain 1"/>
    <property type="match status" value="1"/>
</dbReference>
<evidence type="ECO:0000256" key="3">
    <source>
        <dbReference type="ARBA" id="ARBA00022679"/>
    </source>
</evidence>
<evidence type="ECO:0000259" key="9">
    <source>
        <dbReference type="PROSITE" id="PS50011"/>
    </source>
</evidence>
<dbReference type="FunFam" id="1.10.510.10:FF:001023">
    <property type="entry name" value="Os07g0541700 protein"/>
    <property type="match status" value="1"/>
</dbReference>
<reference evidence="10 11" key="1">
    <citation type="journal article" date="2020" name="IScience">
        <title>Genome Sequencing of the Endangered Kingdonia uniflora (Circaeasteraceae, Ranunculales) Reveals Potential Mechanisms of Evolutionary Specialization.</title>
        <authorList>
            <person name="Sun Y."/>
            <person name="Deng T."/>
            <person name="Zhang A."/>
            <person name="Moore M.J."/>
            <person name="Landis J.B."/>
            <person name="Lin N."/>
            <person name="Zhang H."/>
            <person name="Zhang X."/>
            <person name="Huang J."/>
            <person name="Zhang X."/>
            <person name="Sun H."/>
            <person name="Wang H."/>
        </authorList>
    </citation>
    <scope>NUCLEOTIDE SEQUENCE [LARGE SCALE GENOMIC DNA]</scope>
    <source>
        <strain evidence="10">TB1705</strain>
        <tissue evidence="10">Leaf</tissue>
    </source>
</reference>
<feature type="domain" description="Protein kinase" evidence="9">
    <location>
        <begin position="1"/>
        <end position="156"/>
    </location>
</feature>
<keyword evidence="11" id="KW-1185">Reference proteome</keyword>
<keyword evidence="3" id="KW-0808">Transferase</keyword>
<dbReference type="GO" id="GO:0005886">
    <property type="term" value="C:plasma membrane"/>
    <property type="evidence" value="ECO:0007669"/>
    <property type="project" value="TreeGrafter"/>
</dbReference>
<dbReference type="GO" id="GO:0004674">
    <property type="term" value="F:protein serine/threonine kinase activity"/>
    <property type="evidence" value="ECO:0007669"/>
    <property type="project" value="UniProtKB-KW"/>
</dbReference>
<sequence>MFLIHDRREIAVKRLFIKSRQGLEEFKNEVVVISKLQHINLVRLLGHFFEGNEKMLVYEYMPNNSLEFFLFGPIERRILNWKVCFHIIEVIARVMFYLHKDSRLRVIHKDIKASNVLLDEQQNQKISDFGMARIFVGNELQANTVRVCRDIRLYVS</sequence>
<comment type="catalytic activity">
    <reaction evidence="8">
        <text>L-seryl-[protein] + ATP = O-phospho-L-seryl-[protein] + ADP + H(+)</text>
        <dbReference type="Rhea" id="RHEA:17989"/>
        <dbReference type="Rhea" id="RHEA-COMP:9863"/>
        <dbReference type="Rhea" id="RHEA-COMP:11604"/>
        <dbReference type="ChEBI" id="CHEBI:15378"/>
        <dbReference type="ChEBI" id="CHEBI:29999"/>
        <dbReference type="ChEBI" id="CHEBI:30616"/>
        <dbReference type="ChEBI" id="CHEBI:83421"/>
        <dbReference type="ChEBI" id="CHEBI:456216"/>
        <dbReference type="EC" id="2.7.11.1"/>
    </reaction>
</comment>
<evidence type="ECO:0000256" key="2">
    <source>
        <dbReference type="ARBA" id="ARBA00022527"/>
    </source>
</evidence>
<dbReference type="PROSITE" id="PS00108">
    <property type="entry name" value="PROTEIN_KINASE_ST"/>
    <property type="match status" value="1"/>
</dbReference>
<keyword evidence="5" id="KW-0418">Kinase</keyword>
<dbReference type="PANTHER" id="PTHR27002:SF181">
    <property type="entry name" value="RECEPTOR-LIKE SERINE_THREONINE-PROTEIN KINASE"/>
    <property type="match status" value="1"/>
</dbReference>
<name>A0A7J7LDL8_9MAGN</name>
<evidence type="ECO:0000256" key="6">
    <source>
        <dbReference type="ARBA" id="ARBA00022840"/>
    </source>
</evidence>
<dbReference type="AlphaFoldDB" id="A0A7J7LDL8"/>
<proteinExistence type="predicted"/>
<accession>A0A7J7LDL8</accession>
<protein>
    <recommendedName>
        <fullName evidence="1">non-specific serine/threonine protein kinase</fullName>
        <ecNumber evidence="1">2.7.11.1</ecNumber>
    </recommendedName>
</protein>
<dbReference type="SUPFAM" id="SSF56112">
    <property type="entry name" value="Protein kinase-like (PK-like)"/>
    <property type="match status" value="1"/>
</dbReference>